<keyword evidence="4" id="KW-1185">Reference proteome</keyword>
<evidence type="ECO:0000313" key="4">
    <source>
        <dbReference type="Proteomes" id="UP000307440"/>
    </source>
</evidence>
<feature type="domain" description="Peroxisome membrane anchor protein Pex14p N-terminal" evidence="2">
    <location>
        <begin position="60"/>
        <end position="105"/>
    </location>
</feature>
<dbReference type="STRING" id="230819.A0A5C3L771"/>
<name>A0A5C3L771_COPMA</name>
<proteinExistence type="predicted"/>
<sequence>MSEHESKPEPLTTPQAQASNSGPETGPSSSQPGTSNESSPSALTPSTSAPSPGWNVEQLDRNDLLAKARSFLHSAQIQQQDLSAKRRFLAEKGLSDVEVDSLMREQSPVYAAPSIPPRTYPQQHPSNLPVLLLGLARLFSWIGLGSTALIFVYYRFLLPKISETADARHSLRVHHISLMRRLTASLLSLKESQSESLAALPRSDPYHELAPFAQARSLSQTLKVLDKEEPDYSRVPPVTLLRCAIADLSKGKSGDEARPTTEDVFLLLEGQIPWLASVEGYEFKKTIYDTLIACPYFVEHQITPSGSQEPQKTWEYVTPQPLEPSALVKSLDALNEALPKRKEVPSTVFQHALETLTEFTGYISSHVYIPYRPPAGGMGMSNSYGLSPAEDALKKEIRALKGLVLSR</sequence>
<dbReference type="Proteomes" id="UP000307440">
    <property type="component" value="Unassembled WGS sequence"/>
</dbReference>
<evidence type="ECO:0000256" key="1">
    <source>
        <dbReference type="SAM" id="MobiDB-lite"/>
    </source>
</evidence>
<dbReference type="Gene3D" id="1.10.10.10">
    <property type="entry name" value="Winged helix-like DNA-binding domain superfamily/Winged helix DNA-binding domain"/>
    <property type="match status" value="1"/>
</dbReference>
<protein>
    <recommendedName>
        <fullName evidence="2">Peroxisome membrane anchor protein Pex14p N-terminal domain-containing protein</fullName>
    </recommendedName>
</protein>
<feature type="compositionally biased region" description="Polar residues" evidence="1">
    <location>
        <begin position="12"/>
        <end position="37"/>
    </location>
</feature>
<evidence type="ECO:0000313" key="3">
    <source>
        <dbReference type="EMBL" id="TFK28859.1"/>
    </source>
</evidence>
<dbReference type="EMBL" id="ML210153">
    <property type="protein sequence ID" value="TFK28859.1"/>
    <property type="molecule type" value="Genomic_DNA"/>
</dbReference>
<dbReference type="InterPro" id="IPR036388">
    <property type="entry name" value="WH-like_DNA-bd_sf"/>
</dbReference>
<dbReference type="InterPro" id="IPR006785">
    <property type="entry name" value="Pex14_N"/>
</dbReference>
<organism evidence="3 4">
    <name type="scientific">Coprinopsis marcescibilis</name>
    <name type="common">Agaric fungus</name>
    <name type="synonym">Psathyrella marcescibilis</name>
    <dbReference type="NCBI Taxonomy" id="230819"/>
    <lineage>
        <taxon>Eukaryota</taxon>
        <taxon>Fungi</taxon>
        <taxon>Dikarya</taxon>
        <taxon>Basidiomycota</taxon>
        <taxon>Agaricomycotina</taxon>
        <taxon>Agaricomycetes</taxon>
        <taxon>Agaricomycetidae</taxon>
        <taxon>Agaricales</taxon>
        <taxon>Agaricineae</taxon>
        <taxon>Psathyrellaceae</taxon>
        <taxon>Coprinopsis</taxon>
    </lineage>
</organism>
<accession>A0A5C3L771</accession>
<dbReference type="AlphaFoldDB" id="A0A5C3L771"/>
<reference evidence="3 4" key="1">
    <citation type="journal article" date="2019" name="Nat. Ecol. Evol.">
        <title>Megaphylogeny resolves global patterns of mushroom evolution.</title>
        <authorList>
            <person name="Varga T."/>
            <person name="Krizsan K."/>
            <person name="Foldi C."/>
            <person name="Dima B."/>
            <person name="Sanchez-Garcia M."/>
            <person name="Sanchez-Ramirez S."/>
            <person name="Szollosi G.J."/>
            <person name="Szarkandi J.G."/>
            <person name="Papp V."/>
            <person name="Albert L."/>
            <person name="Andreopoulos W."/>
            <person name="Angelini C."/>
            <person name="Antonin V."/>
            <person name="Barry K.W."/>
            <person name="Bougher N.L."/>
            <person name="Buchanan P."/>
            <person name="Buyck B."/>
            <person name="Bense V."/>
            <person name="Catcheside P."/>
            <person name="Chovatia M."/>
            <person name="Cooper J."/>
            <person name="Damon W."/>
            <person name="Desjardin D."/>
            <person name="Finy P."/>
            <person name="Geml J."/>
            <person name="Haridas S."/>
            <person name="Hughes K."/>
            <person name="Justo A."/>
            <person name="Karasinski D."/>
            <person name="Kautmanova I."/>
            <person name="Kiss B."/>
            <person name="Kocsube S."/>
            <person name="Kotiranta H."/>
            <person name="LaButti K.M."/>
            <person name="Lechner B.E."/>
            <person name="Liimatainen K."/>
            <person name="Lipzen A."/>
            <person name="Lukacs Z."/>
            <person name="Mihaltcheva S."/>
            <person name="Morgado L.N."/>
            <person name="Niskanen T."/>
            <person name="Noordeloos M.E."/>
            <person name="Ohm R.A."/>
            <person name="Ortiz-Santana B."/>
            <person name="Ovrebo C."/>
            <person name="Racz N."/>
            <person name="Riley R."/>
            <person name="Savchenko A."/>
            <person name="Shiryaev A."/>
            <person name="Soop K."/>
            <person name="Spirin V."/>
            <person name="Szebenyi C."/>
            <person name="Tomsovsky M."/>
            <person name="Tulloss R.E."/>
            <person name="Uehling J."/>
            <person name="Grigoriev I.V."/>
            <person name="Vagvolgyi C."/>
            <person name="Papp T."/>
            <person name="Martin F.M."/>
            <person name="Miettinen O."/>
            <person name="Hibbett D.S."/>
            <person name="Nagy L.G."/>
        </authorList>
    </citation>
    <scope>NUCLEOTIDE SEQUENCE [LARGE SCALE GENOMIC DNA]</scope>
    <source>
        <strain evidence="3 4">CBS 121175</strain>
    </source>
</reference>
<evidence type="ECO:0000259" key="2">
    <source>
        <dbReference type="Pfam" id="PF04695"/>
    </source>
</evidence>
<gene>
    <name evidence="3" type="ORF">FA15DRAFT_678250</name>
</gene>
<dbReference type="Pfam" id="PF04695">
    <property type="entry name" value="Pex14_N"/>
    <property type="match status" value="1"/>
</dbReference>
<dbReference type="OrthoDB" id="441517at2759"/>
<feature type="compositionally biased region" description="Low complexity" evidence="1">
    <location>
        <begin position="38"/>
        <end position="52"/>
    </location>
</feature>
<feature type="region of interest" description="Disordered" evidence="1">
    <location>
        <begin position="1"/>
        <end position="56"/>
    </location>
</feature>